<gene>
    <name evidence="1" type="ORF">MNBD_GAMMA07-2663</name>
</gene>
<name>A0A3B0WLL2_9ZZZZ</name>
<accession>A0A3B0WLL2</accession>
<dbReference type="EMBL" id="UOFF01000294">
    <property type="protein sequence ID" value="VAW56878.1"/>
    <property type="molecule type" value="Genomic_DNA"/>
</dbReference>
<dbReference type="InterPro" id="IPR019238">
    <property type="entry name" value="AbiEi_2"/>
</dbReference>
<evidence type="ECO:0000313" key="1">
    <source>
        <dbReference type="EMBL" id="VAW56878.1"/>
    </source>
</evidence>
<protein>
    <submittedName>
        <fullName evidence="1">Uncharacterized protein</fullName>
    </submittedName>
</protein>
<proteinExistence type="predicted"/>
<organism evidence="1">
    <name type="scientific">hydrothermal vent metagenome</name>
    <dbReference type="NCBI Taxonomy" id="652676"/>
    <lineage>
        <taxon>unclassified sequences</taxon>
        <taxon>metagenomes</taxon>
        <taxon>ecological metagenomes</taxon>
    </lineage>
</organism>
<reference evidence="1" key="1">
    <citation type="submission" date="2018-06" db="EMBL/GenBank/DDBJ databases">
        <authorList>
            <person name="Zhirakovskaya E."/>
        </authorList>
    </citation>
    <scope>NUCLEOTIDE SEQUENCE</scope>
</reference>
<dbReference type="AlphaFoldDB" id="A0A3B0WLL2"/>
<sequence>MKQDELLIAVNLLSLAISLMHQETGLNFIELDENVDVGCGQNKLLGIQGYDTLCFTPLFKRWAQHVDLGVLVNEVNQLSGKGLLIADYVNPKMADKLRKFDVAFIDTAGNAYINEKPLYIFIKGNKHNSLNEGLNIPAKRTNGRAFQPTGLKVIAALMREPELISASYRAIAHSSGVALGTVGWVINELKQDEYLIEYAKKQLKLINKAQLVDKWVSAYLEKLRPKLFLGIFSAENRAWWVSLDDNIVKYSAKWGGELAAAKMNGQLSPENITVYLHKEGGNALLLESGLKKDPHGNIHIYRAFWNDNNILCDQAKTEMMSCVDPLIIMADLLTTCEPNNLDAAKKIKDTYF</sequence>
<dbReference type="Pfam" id="PF09952">
    <property type="entry name" value="AbiEi_2"/>
    <property type="match status" value="1"/>
</dbReference>